<dbReference type="InterPro" id="IPR032466">
    <property type="entry name" value="Metal_Hydrolase"/>
</dbReference>
<dbReference type="SUPFAM" id="SSF51556">
    <property type="entry name" value="Metallo-dependent hydrolases"/>
    <property type="match status" value="1"/>
</dbReference>
<evidence type="ECO:0000259" key="2">
    <source>
        <dbReference type="Pfam" id="PF04909"/>
    </source>
</evidence>
<dbReference type="InterPro" id="IPR006680">
    <property type="entry name" value="Amidohydro-rel"/>
</dbReference>
<geneLocation type="plasmid" evidence="4">
    <name>penh92</name>
</geneLocation>
<name>A0A1U9V2H2_CUPNE</name>
<keyword evidence="3" id="KW-0614">Plasmid</keyword>
<dbReference type="Proteomes" id="UP000189627">
    <property type="component" value="Plasmid pENH92"/>
</dbReference>
<reference evidence="4" key="1">
    <citation type="submission" date="2017-02" db="EMBL/GenBank/DDBJ databases">
        <title>Complete genome sequence of Cupriavidus necator strain NH9, a 3-chlorobenzoate degrader.</title>
        <authorList>
            <person name="Moriuchi R."/>
            <person name="Dohra H."/>
            <person name="Ogawa N."/>
        </authorList>
    </citation>
    <scope>NUCLEOTIDE SEQUENCE [LARGE SCALE GENOMIC DNA]</scope>
    <source>
        <strain evidence="4">NH9</strain>
        <plasmid evidence="4">penh92</plasmid>
    </source>
</reference>
<dbReference type="EMBL" id="CP017759">
    <property type="protein sequence ID" value="AQV99156.1"/>
    <property type="molecule type" value="Genomic_DNA"/>
</dbReference>
<keyword evidence="3" id="KW-0378">Hydrolase</keyword>
<evidence type="ECO:0000313" key="4">
    <source>
        <dbReference type="Proteomes" id="UP000189627"/>
    </source>
</evidence>
<dbReference type="PANTHER" id="PTHR43569">
    <property type="entry name" value="AMIDOHYDROLASE"/>
    <property type="match status" value="1"/>
</dbReference>
<dbReference type="Gene3D" id="3.20.20.140">
    <property type="entry name" value="Metal-dependent hydrolases"/>
    <property type="match status" value="1"/>
</dbReference>
<accession>A0A1U9V2H2</accession>
<organism evidence="3 4">
    <name type="scientific">Cupriavidus necator</name>
    <name type="common">Alcaligenes eutrophus</name>
    <name type="synonym">Ralstonia eutropha</name>
    <dbReference type="NCBI Taxonomy" id="106590"/>
    <lineage>
        <taxon>Bacteria</taxon>
        <taxon>Pseudomonadati</taxon>
        <taxon>Pseudomonadota</taxon>
        <taxon>Betaproteobacteria</taxon>
        <taxon>Burkholderiales</taxon>
        <taxon>Burkholderiaceae</taxon>
        <taxon>Cupriavidus</taxon>
    </lineage>
</organism>
<dbReference type="KEGG" id="cuh:BJN34_35350"/>
<dbReference type="InterPro" id="IPR052350">
    <property type="entry name" value="Metallo-dep_Lactonases"/>
</dbReference>
<evidence type="ECO:0000313" key="3">
    <source>
        <dbReference type="EMBL" id="AQV99156.1"/>
    </source>
</evidence>
<evidence type="ECO:0000256" key="1">
    <source>
        <dbReference type="ARBA" id="ARBA00038310"/>
    </source>
</evidence>
<dbReference type="AlphaFoldDB" id="A0A1U9V2H2"/>
<dbReference type="OrthoDB" id="9787654at2"/>
<gene>
    <name evidence="3" type="ORF">BJN34_35350</name>
</gene>
<feature type="domain" description="Amidohydrolase-related" evidence="2">
    <location>
        <begin position="22"/>
        <end position="330"/>
    </location>
</feature>
<comment type="similarity">
    <text evidence="1">Belongs to the metallo-dependent hydrolases superfamily.</text>
</comment>
<dbReference type="Pfam" id="PF04909">
    <property type="entry name" value="Amidohydro_2"/>
    <property type="match status" value="1"/>
</dbReference>
<dbReference type="PANTHER" id="PTHR43569:SF1">
    <property type="entry name" value="BLL3371 PROTEIN"/>
    <property type="match status" value="1"/>
</dbReference>
<protein>
    <submittedName>
        <fullName evidence="3">Amidohydrolase</fullName>
    </submittedName>
</protein>
<dbReference type="RefSeq" id="WP_078201578.1">
    <property type="nucleotide sequence ID" value="NZ_CP017759.1"/>
</dbReference>
<proteinExistence type="inferred from homology"/>
<dbReference type="GO" id="GO:0016787">
    <property type="term" value="F:hydrolase activity"/>
    <property type="evidence" value="ECO:0007669"/>
    <property type="project" value="UniProtKB-KW"/>
</dbReference>
<sequence length="342" mass="37369">MIQSADPTVSLEDVLEPHQPIVDAHHHLYDRPGLRYLLDELLADVRSGHDVRATVYVQARAMLRQDGDERFKPVGETEFANGVAAMCASGTYGRIRACAAIVGAADLCLGDAVRPVLEAHIAAAGGPAETGGRFRGIRHVAAWDLEPTLLNPAYPTSENLLEQPKFRAGFSHLAALGLSFDAWLYFHQIPRLTALARAFPDTRIVLNHCGGILGRGRFEGKGDEVFRQWRTALRDLASCPNVMVKLGGLGMPQTGLGLSSCDGMPPSAGLARSWRPWVEECINAFGTSRCMFESNFPADRAGHDYVEGWNAFKRLVMDASPTEKADLFWRSACSHYQLPGLA</sequence>